<accession>A0A6I8MEG2</accession>
<dbReference type="InterPro" id="IPR002569">
    <property type="entry name" value="Met_Sox_Rdtase_MsrA_dom"/>
</dbReference>
<evidence type="ECO:0000256" key="1">
    <source>
        <dbReference type="ARBA" id="ARBA00008076"/>
    </source>
</evidence>
<comment type="function">
    <text evidence="5 9">Has an important function as a repair enzyme for proteins that have been inactivated by oxidation. Catalyzes the reversible oxidation-reduction of methionine sulfoxide in proteins to methionine.</text>
</comment>
<feature type="active site" evidence="9">
    <location>
        <position position="10"/>
    </location>
</feature>
<dbReference type="NCBIfam" id="TIGR00357">
    <property type="entry name" value="peptide-methionine (R)-S-oxide reductase MsrB"/>
    <property type="match status" value="1"/>
</dbReference>
<dbReference type="InterPro" id="IPR036509">
    <property type="entry name" value="Met_Sox_Rdtase_MsrA_sf"/>
</dbReference>
<evidence type="ECO:0000256" key="9">
    <source>
        <dbReference type="HAMAP-Rule" id="MF_01401"/>
    </source>
</evidence>
<dbReference type="GO" id="GO:0005737">
    <property type="term" value="C:cytoplasm"/>
    <property type="evidence" value="ECO:0007669"/>
    <property type="project" value="TreeGrafter"/>
</dbReference>
<dbReference type="EC" id="1.8.4.11" evidence="9"/>
<dbReference type="GO" id="GO:0030091">
    <property type="term" value="P:protein repair"/>
    <property type="evidence" value="ECO:0007669"/>
    <property type="project" value="InterPro"/>
</dbReference>
<comment type="similarity">
    <text evidence="1">In the C-terminal section; belongs to the MsrB Met sulfoxide reductase family.</text>
</comment>
<dbReference type="GO" id="GO:0033743">
    <property type="term" value="F:peptide-methionine (R)-S-oxide reductase activity"/>
    <property type="evidence" value="ECO:0007669"/>
    <property type="project" value="UniProtKB-EC"/>
</dbReference>
<dbReference type="GO" id="GO:0008113">
    <property type="term" value="F:peptide-methionine (S)-S-oxide reductase activity"/>
    <property type="evidence" value="ECO:0007669"/>
    <property type="project" value="UniProtKB-UniRule"/>
</dbReference>
<dbReference type="NCBIfam" id="TIGR00401">
    <property type="entry name" value="msrA"/>
    <property type="match status" value="1"/>
</dbReference>
<dbReference type="InterPro" id="IPR002579">
    <property type="entry name" value="Met_Sox_Rdtase_MsrB_dom"/>
</dbReference>
<dbReference type="PANTHER" id="PTHR10173">
    <property type="entry name" value="METHIONINE SULFOXIDE REDUCTASE"/>
    <property type="match status" value="1"/>
</dbReference>
<comment type="catalytic activity">
    <reaction evidence="8 9">
        <text>[thioredoxin]-disulfide + L-methionine + H2O = L-methionine (S)-S-oxide + [thioredoxin]-dithiol</text>
        <dbReference type="Rhea" id="RHEA:19993"/>
        <dbReference type="Rhea" id="RHEA-COMP:10698"/>
        <dbReference type="Rhea" id="RHEA-COMP:10700"/>
        <dbReference type="ChEBI" id="CHEBI:15377"/>
        <dbReference type="ChEBI" id="CHEBI:29950"/>
        <dbReference type="ChEBI" id="CHEBI:50058"/>
        <dbReference type="ChEBI" id="CHEBI:57844"/>
        <dbReference type="ChEBI" id="CHEBI:58772"/>
        <dbReference type="EC" id="1.8.4.11"/>
    </reaction>
</comment>
<name>A0A6I8MEG2_9FUSO</name>
<evidence type="ECO:0000259" key="11">
    <source>
        <dbReference type="PROSITE" id="PS51790"/>
    </source>
</evidence>
<dbReference type="FunFam" id="3.30.1060.10:FF:000007">
    <property type="entry name" value="Peptide methionine sulfoxide reductase msrA/msrB"/>
    <property type="match status" value="1"/>
</dbReference>
<evidence type="ECO:0000256" key="8">
    <source>
        <dbReference type="ARBA" id="ARBA00048782"/>
    </source>
</evidence>
<dbReference type="InterPro" id="IPR028427">
    <property type="entry name" value="Met_Sox_Rdtase_MsrB"/>
</dbReference>
<evidence type="ECO:0000313" key="12">
    <source>
        <dbReference type="EMBL" id="VWL85607.1"/>
    </source>
</evidence>
<evidence type="ECO:0000256" key="10">
    <source>
        <dbReference type="SAM" id="Coils"/>
    </source>
</evidence>
<keyword evidence="10" id="KW-0175">Coiled coil</keyword>
<dbReference type="Pfam" id="PF01625">
    <property type="entry name" value="PMSR"/>
    <property type="match status" value="1"/>
</dbReference>
<reference evidence="12 13" key="1">
    <citation type="submission" date="2019-10" db="EMBL/GenBank/DDBJ databases">
        <authorList>
            <person name="Blom J."/>
        </authorList>
    </citation>
    <scope>NUCLEOTIDE SEQUENCE [LARGE SCALE GENOMIC DNA]</scope>
    <source>
        <strain evidence="12 13">ES3154-GLU</strain>
    </source>
</reference>
<dbReference type="HAMAP" id="MF_01401">
    <property type="entry name" value="MsrA"/>
    <property type="match status" value="1"/>
</dbReference>
<evidence type="ECO:0000256" key="4">
    <source>
        <dbReference type="ARBA" id="ARBA00023268"/>
    </source>
</evidence>
<evidence type="ECO:0000256" key="7">
    <source>
        <dbReference type="ARBA" id="ARBA00048488"/>
    </source>
</evidence>
<evidence type="ECO:0000313" key="13">
    <source>
        <dbReference type="Proteomes" id="UP000419017"/>
    </source>
</evidence>
<dbReference type="Proteomes" id="UP000419017">
    <property type="component" value="Unassembled WGS sequence"/>
</dbReference>
<dbReference type="PANTHER" id="PTHR10173:SF59">
    <property type="entry name" value="PEPTIDE METHIONINE SULFOXIDE REDUCTASE MSRA_MSRB"/>
    <property type="match status" value="1"/>
</dbReference>
<dbReference type="Gene3D" id="2.170.150.20">
    <property type="entry name" value="Peptide methionine sulfoxide reductase"/>
    <property type="match status" value="1"/>
</dbReference>
<dbReference type="AlphaFoldDB" id="A0A6I8MEG2"/>
<evidence type="ECO:0000256" key="2">
    <source>
        <dbReference type="ARBA" id="ARBA00011017"/>
    </source>
</evidence>
<evidence type="ECO:0000256" key="5">
    <source>
        <dbReference type="ARBA" id="ARBA00024679"/>
    </source>
</evidence>
<comment type="similarity">
    <text evidence="2">In the N-terminal section; belongs to the MsrA Met sulfoxide reductase family.</text>
</comment>
<dbReference type="PROSITE" id="PS51790">
    <property type="entry name" value="MSRB"/>
    <property type="match status" value="1"/>
</dbReference>
<dbReference type="FunFam" id="2.170.150.20:FF:000003">
    <property type="entry name" value="Peptide methionine sulfoxide reductase MsrB"/>
    <property type="match status" value="1"/>
</dbReference>
<dbReference type="SUPFAM" id="SSF51316">
    <property type="entry name" value="Mss4-like"/>
    <property type="match status" value="1"/>
</dbReference>
<proteinExistence type="inferred from homology"/>
<dbReference type="Gene3D" id="3.30.1060.10">
    <property type="entry name" value="Peptide methionine sulphoxide reductase MsrA"/>
    <property type="match status" value="1"/>
</dbReference>
<organism evidence="12 13">
    <name type="scientific">Oceanivirga miroungae</name>
    <dbReference type="NCBI Taxonomy" id="1130046"/>
    <lineage>
        <taxon>Bacteria</taxon>
        <taxon>Fusobacteriati</taxon>
        <taxon>Fusobacteriota</taxon>
        <taxon>Fusobacteriia</taxon>
        <taxon>Fusobacteriales</taxon>
        <taxon>Leptotrichiaceae</taxon>
        <taxon>Oceanivirga</taxon>
    </lineage>
</organism>
<keyword evidence="3 9" id="KW-0560">Oxidoreductase</keyword>
<dbReference type="InterPro" id="IPR011057">
    <property type="entry name" value="Mss4-like_sf"/>
</dbReference>
<evidence type="ECO:0000256" key="6">
    <source>
        <dbReference type="ARBA" id="ARBA00047806"/>
    </source>
</evidence>
<evidence type="ECO:0000256" key="3">
    <source>
        <dbReference type="ARBA" id="ARBA00023002"/>
    </source>
</evidence>
<dbReference type="RefSeq" id="WP_156683587.1">
    <property type="nucleotide sequence ID" value="NZ_CABWIB010000001.1"/>
</dbReference>
<feature type="coiled-coil region" evidence="10">
    <location>
        <begin position="100"/>
        <end position="127"/>
    </location>
</feature>
<feature type="domain" description="MsrB" evidence="11">
    <location>
        <begin position="172"/>
        <end position="295"/>
    </location>
</feature>
<dbReference type="Pfam" id="PF01641">
    <property type="entry name" value="SelR"/>
    <property type="match status" value="1"/>
</dbReference>
<keyword evidence="13" id="KW-1185">Reference proteome</keyword>
<comment type="catalytic activity">
    <reaction evidence="6 9">
        <text>L-methionyl-[protein] + [thioredoxin]-disulfide + H2O = L-methionyl-(S)-S-oxide-[protein] + [thioredoxin]-dithiol</text>
        <dbReference type="Rhea" id="RHEA:14217"/>
        <dbReference type="Rhea" id="RHEA-COMP:10698"/>
        <dbReference type="Rhea" id="RHEA-COMP:10700"/>
        <dbReference type="Rhea" id="RHEA-COMP:12313"/>
        <dbReference type="Rhea" id="RHEA-COMP:12315"/>
        <dbReference type="ChEBI" id="CHEBI:15377"/>
        <dbReference type="ChEBI" id="CHEBI:16044"/>
        <dbReference type="ChEBI" id="CHEBI:29950"/>
        <dbReference type="ChEBI" id="CHEBI:44120"/>
        <dbReference type="ChEBI" id="CHEBI:50058"/>
        <dbReference type="EC" id="1.8.4.11"/>
    </reaction>
</comment>
<protein>
    <recommendedName>
        <fullName evidence="9">Peptide methionine sulfoxide reductase MsrA</fullName>
        <shortName evidence="9">Protein-methionine-S-oxide reductase</shortName>
        <ecNumber evidence="9">1.8.4.11</ecNumber>
    </recommendedName>
    <alternativeName>
        <fullName evidence="9">Peptide-methionine (S)-S-oxide reductase</fullName>
        <shortName evidence="9">Peptide Met(O) reductase</shortName>
    </alternativeName>
</protein>
<gene>
    <name evidence="9" type="primary">msrA</name>
    <name evidence="12" type="ORF">OMES3154_00893</name>
</gene>
<comment type="similarity">
    <text evidence="9">Belongs to the MsrA Met sulfoxide reductase family.</text>
</comment>
<comment type="catalytic activity">
    <reaction evidence="7">
        <text>L-methionyl-[protein] + [thioredoxin]-disulfide + H2O = L-methionyl-(R)-S-oxide-[protein] + [thioredoxin]-dithiol</text>
        <dbReference type="Rhea" id="RHEA:24164"/>
        <dbReference type="Rhea" id="RHEA-COMP:10698"/>
        <dbReference type="Rhea" id="RHEA-COMP:10700"/>
        <dbReference type="Rhea" id="RHEA-COMP:12313"/>
        <dbReference type="Rhea" id="RHEA-COMP:12314"/>
        <dbReference type="ChEBI" id="CHEBI:15377"/>
        <dbReference type="ChEBI" id="CHEBI:16044"/>
        <dbReference type="ChEBI" id="CHEBI:29950"/>
        <dbReference type="ChEBI" id="CHEBI:45764"/>
        <dbReference type="ChEBI" id="CHEBI:50058"/>
        <dbReference type="EC" id="1.8.4.12"/>
    </reaction>
</comment>
<keyword evidence="4" id="KW-0511">Multifunctional enzyme</keyword>
<dbReference type="GO" id="GO:0006979">
    <property type="term" value="P:response to oxidative stress"/>
    <property type="evidence" value="ECO:0007669"/>
    <property type="project" value="InterPro"/>
</dbReference>
<sequence length="312" mass="36173">MDKIYLAGGCFWGMQAYFSRIKGVSKVISGYANGNTTETNYKMLKITDHAETIEITYDKSKVSLSRLLDYYYRVIDPISVNKQGEDVGRQYRTGIYYTDINDYNDIKKSLDELQKEYENNKVAIELEKLSNFIIAEEYHQDYLEKNPNGYCHIDLNLAYEPIIEKEKYSKYDEKKLKSLSDIQYSVSQNGETEPAFNNEYFDKFEKGIYVDIASGEPLFSSLDKFNSSCGWPSFTKPISTEVVKYKEDLSYNMRRIEVESRVANSHLGHVFDDGPSDKGGLRYCINSASLEFVSYDEMEERGYGYLKEIFDK</sequence>
<dbReference type="SUPFAM" id="SSF55068">
    <property type="entry name" value="Peptide methionine sulfoxide reductase"/>
    <property type="match status" value="1"/>
</dbReference>
<dbReference type="EMBL" id="CABWIB010000001">
    <property type="protein sequence ID" value="VWL85607.1"/>
    <property type="molecule type" value="Genomic_DNA"/>
</dbReference>